<proteinExistence type="predicted"/>
<feature type="transmembrane region" description="Helical" evidence="1">
    <location>
        <begin position="6"/>
        <end position="23"/>
    </location>
</feature>
<dbReference type="Proteomes" id="UP001183817">
    <property type="component" value="Unassembled WGS sequence"/>
</dbReference>
<keyword evidence="3" id="KW-1185">Reference proteome</keyword>
<reference evidence="2 3" key="1">
    <citation type="submission" date="2023-07" db="EMBL/GenBank/DDBJ databases">
        <title>Sequencing the genomes of 1000 actinobacteria strains.</title>
        <authorList>
            <person name="Klenk H.-P."/>
        </authorList>
    </citation>
    <scope>NUCLEOTIDE SEQUENCE [LARGE SCALE GENOMIC DNA]</scope>
    <source>
        <strain evidence="2 3">DSM 20167</strain>
    </source>
</reference>
<feature type="transmembrane region" description="Helical" evidence="1">
    <location>
        <begin position="223"/>
        <end position="243"/>
    </location>
</feature>
<feature type="transmembrane region" description="Helical" evidence="1">
    <location>
        <begin position="412"/>
        <end position="436"/>
    </location>
</feature>
<accession>A0ABU2BMD1</accession>
<evidence type="ECO:0000313" key="2">
    <source>
        <dbReference type="EMBL" id="MDR7359793.1"/>
    </source>
</evidence>
<feature type="transmembrane region" description="Helical" evidence="1">
    <location>
        <begin position="490"/>
        <end position="509"/>
    </location>
</feature>
<feature type="transmembrane region" description="Helical" evidence="1">
    <location>
        <begin position="43"/>
        <end position="63"/>
    </location>
</feature>
<feature type="transmembrane region" description="Helical" evidence="1">
    <location>
        <begin position="371"/>
        <end position="392"/>
    </location>
</feature>
<dbReference type="RefSeq" id="WP_310292392.1">
    <property type="nucleotide sequence ID" value="NZ_BAAAWO010000001.1"/>
</dbReference>
<feature type="transmembrane region" description="Helical" evidence="1">
    <location>
        <begin position="457"/>
        <end position="484"/>
    </location>
</feature>
<organism evidence="2 3">
    <name type="scientific">Paeniglutamicibacter sulfureus</name>
    <dbReference type="NCBI Taxonomy" id="43666"/>
    <lineage>
        <taxon>Bacteria</taxon>
        <taxon>Bacillati</taxon>
        <taxon>Actinomycetota</taxon>
        <taxon>Actinomycetes</taxon>
        <taxon>Micrococcales</taxon>
        <taxon>Micrococcaceae</taxon>
        <taxon>Paeniglutamicibacter</taxon>
    </lineage>
</organism>
<evidence type="ECO:0000313" key="3">
    <source>
        <dbReference type="Proteomes" id="UP001183817"/>
    </source>
</evidence>
<feature type="transmembrane region" description="Helical" evidence="1">
    <location>
        <begin position="317"/>
        <end position="337"/>
    </location>
</feature>
<feature type="transmembrane region" description="Helical" evidence="1">
    <location>
        <begin position="541"/>
        <end position="559"/>
    </location>
</feature>
<feature type="transmembrane region" description="Helical" evidence="1">
    <location>
        <begin position="579"/>
        <end position="601"/>
    </location>
</feature>
<comment type="caution">
    <text evidence="2">The sequence shown here is derived from an EMBL/GenBank/DDBJ whole genome shotgun (WGS) entry which is preliminary data.</text>
</comment>
<sequence>MSDALTSIGFGLAGSAALIYVLLRFFVASPNAKNTTDAISRHAFWTALIAFLASGTSGLANLWANPSPGTPTDPAAPTMLMHAAAPGLWLGLVYILGQFTWPRHLRPVRSASLEVRRVRDVFPRFLAGFLLLCTIISAALLIAAWNDPGAPSRTGSDTGSEEIHQGPVFDGAEDRYGNPVDEFGHVVDLDNLEDYSTGDEAEPAQPYVSGVAGVRPGSEVGPYLLGGLGLVLLGVFGAAAVVVRRPPMDSLDAHDNAVLRSIWINRLLRTAILVVSGFGAAALNYLADGIRARGELAMPLGDPGAGFDSTAQDRANVLSGAGSLCMLLVVVVILAWAPPRLAEPSASVRAVAGTPSGTFAKARDFLLLTQLFSLVPVLAIVLFAGLGASPLVTTAEDGMRTYSFTALAPTRLEALGSLALALLAASAIHLILNLTASRIIICRLGQGPVHAERRRHLLPVWFLVVVSMSVTAAIATITTFVLAAPAATRVAAWWMVGILAVVAALAWALHGTATRRRPLHGASTIEDTKIRIILAHRGMRLLGGVSLLVASILGDPTYWTPSGTGYGESMYVSQEPSGFQLSTLVLGLLLCLLPAATAYPARRHSPQIPSMSSH</sequence>
<name>A0ABU2BMD1_9MICC</name>
<keyword evidence="1" id="KW-0812">Transmembrane</keyword>
<feature type="transmembrane region" description="Helical" evidence="1">
    <location>
        <begin position="83"/>
        <end position="101"/>
    </location>
</feature>
<keyword evidence="1" id="KW-1133">Transmembrane helix</keyword>
<evidence type="ECO:0000256" key="1">
    <source>
        <dbReference type="SAM" id="Phobius"/>
    </source>
</evidence>
<feature type="transmembrane region" description="Helical" evidence="1">
    <location>
        <begin position="267"/>
        <end position="287"/>
    </location>
</feature>
<gene>
    <name evidence="2" type="ORF">J2S64_003484</name>
</gene>
<keyword evidence="1" id="KW-0472">Membrane</keyword>
<protein>
    <submittedName>
        <fullName evidence="2">Lysylphosphatidylglycerol synthetase-like protein (DUF2156 family)</fullName>
    </submittedName>
</protein>
<dbReference type="EMBL" id="JAVDYI010000001">
    <property type="protein sequence ID" value="MDR7359793.1"/>
    <property type="molecule type" value="Genomic_DNA"/>
</dbReference>
<feature type="transmembrane region" description="Helical" evidence="1">
    <location>
        <begin position="121"/>
        <end position="145"/>
    </location>
</feature>